<dbReference type="RefSeq" id="WP_353720853.1">
    <property type="nucleotide sequence ID" value="NZ_CP159289.1"/>
</dbReference>
<protein>
    <submittedName>
        <fullName evidence="2">TfoX/Sxy family protein</fullName>
    </submittedName>
</protein>
<gene>
    <name evidence="2" type="ORF">ABV298_03755</name>
</gene>
<dbReference type="InterPro" id="IPR007076">
    <property type="entry name" value="TfoX_N"/>
</dbReference>
<evidence type="ECO:0000313" key="2">
    <source>
        <dbReference type="EMBL" id="XCH25553.1"/>
    </source>
</evidence>
<organism evidence="2">
    <name type="scientific">Dyadobacter sp. 676</name>
    <dbReference type="NCBI Taxonomy" id="3088362"/>
    <lineage>
        <taxon>Bacteria</taxon>
        <taxon>Pseudomonadati</taxon>
        <taxon>Bacteroidota</taxon>
        <taxon>Cytophagia</taxon>
        <taxon>Cytophagales</taxon>
        <taxon>Spirosomataceae</taxon>
        <taxon>Dyadobacter</taxon>
    </lineage>
</organism>
<accession>A0AAU8FM17</accession>
<dbReference type="Gene3D" id="3.30.1460.30">
    <property type="entry name" value="YgaC/TfoX-N like chaperone"/>
    <property type="match status" value="1"/>
</dbReference>
<dbReference type="EMBL" id="CP159289">
    <property type="protein sequence ID" value="XCH25553.1"/>
    <property type="molecule type" value="Genomic_DNA"/>
</dbReference>
<sequence length="118" mass="13271">MAYDERVTNRVREALAGHPLGAQLLVEEKSLFQGLAFMVEDKMCICVRNDVLLCRIGPDEYEAALEMNGVKPMVMNGRVAIGYVYVSPEGYASREAFDSWINKCLAFNKFAKSSKKKK</sequence>
<feature type="domain" description="TfoX N-terminal" evidence="1">
    <location>
        <begin position="26"/>
        <end position="106"/>
    </location>
</feature>
<proteinExistence type="predicted"/>
<dbReference type="AlphaFoldDB" id="A0AAU8FM17"/>
<dbReference type="SUPFAM" id="SSF159894">
    <property type="entry name" value="YgaC/TfoX-N like"/>
    <property type="match status" value="1"/>
</dbReference>
<reference evidence="2" key="1">
    <citation type="submission" date="2024-06" db="EMBL/GenBank/DDBJ databases">
        <title>Sequencing and assembly of the genome of Dyadobacter sp. strain 676, a symbiont of Cyamopsis tetragonoloba.</title>
        <authorList>
            <person name="Guro P."/>
            <person name="Sazanova A."/>
            <person name="Kuznetsova I."/>
            <person name="Belimov A."/>
            <person name="Safronova V."/>
        </authorList>
    </citation>
    <scope>NUCLEOTIDE SEQUENCE</scope>
    <source>
        <strain evidence="2">676</strain>
    </source>
</reference>
<evidence type="ECO:0000259" key="1">
    <source>
        <dbReference type="Pfam" id="PF04993"/>
    </source>
</evidence>
<dbReference type="Pfam" id="PF04993">
    <property type="entry name" value="TfoX_N"/>
    <property type="match status" value="1"/>
</dbReference>
<name>A0AAU8FM17_9BACT</name>